<evidence type="ECO:0000313" key="6">
    <source>
        <dbReference type="Proteomes" id="UP000184050"/>
    </source>
</evidence>
<dbReference type="SUPFAM" id="SSF53474">
    <property type="entry name" value="alpha/beta-Hydrolases"/>
    <property type="match status" value="1"/>
</dbReference>
<dbReference type="RefSeq" id="WP_073173151.1">
    <property type="nucleotide sequence ID" value="NZ_FQZE01000039.1"/>
</dbReference>
<dbReference type="OrthoDB" id="9809261at2"/>
<dbReference type="InterPro" id="IPR054579">
    <property type="entry name" value="GCE-like_dom"/>
</dbReference>
<proteinExistence type="predicted"/>
<dbReference type="Proteomes" id="UP000184050">
    <property type="component" value="Unassembled WGS sequence"/>
</dbReference>
<dbReference type="InterPro" id="IPR029058">
    <property type="entry name" value="AB_hydrolase_fold"/>
</dbReference>
<evidence type="ECO:0000259" key="4">
    <source>
        <dbReference type="Pfam" id="PF22244"/>
    </source>
</evidence>
<dbReference type="GO" id="GO:0052689">
    <property type="term" value="F:carboxylic ester hydrolase activity"/>
    <property type="evidence" value="ECO:0007669"/>
    <property type="project" value="UniProtKB-KW"/>
</dbReference>
<keyword evidence="6" id="KW-1185">Reference proteome</keyword>
<evidence type="ECO:0000313" key="5">
    <source>
        <dbReference type="EMBL" id="SHJ90326.1"/>
    </source>
</evidence>
<protein>
    <recommendedName>
        <fullName evidence="4">4-O-methyl-glucuronoyl methylesterase-like domain-containing protein</fullName>
    </recommendedName>
</protein>
<organism evidence="5 6">
    <name type="scientific">Tangfeifania diversioriginum</name>
    <dbReference type="NCBI Taxonomy" id="1168035"/>
    <lineage>
        <taxon>Bacteria</taxon>
        <taxon>Pseudomonadati</taxon>
        <taxon>Bacteroidota</taxon>
        <taxon>Bacteroidia</taxon>
        <taxon>Marinilabiliales</taxon>
        <taxon>Prolixibacteraceae</taxon>
        <taxon>Tangfeifania</taxon>
    </lineage>
</organism>
<feature type="domain" description="4-O-methyl-glucuronoyl methylesterase-like" evidence="4">
    <location>
        <begin position="229"/>
        <end position="377"/>
    </location>
</feature>
<dbReference type="STRING" id="1168035.SAMN05444280_1396"/>
<dbReference type="AlphaFoldDB" id="A0A1M6N3T4"/>
<evidence type="ECO:0000256" key="2">
    <source>
        <dbReference type="ARBA" id="ARBA00022729"/>
    </source>
</evidence>
<reference evidence="5 6" key="1">
    <citation type="submission" date="2016-11" db="EMBL/GenBank/DDBJ databases">
        <authorList>
            <person name="Jaros S."/>
            <person name="Januszkiewicz K."/>
            <person name="Wedrychowicz H."/>
        </authorList>
    </citation>
    <scope>NUCLEOTIDE SEQUENCE [LARGE SCALE GENOMIC DNA]</scope>
    <source>
        <strain evidence="5 6">DSM 27063</strain>
    </source>
</reference>
<dbReference type="EMBL" id="FQZE01000039">
    <property type="protein sequence ID" value="SHJ90326.1"/>
    <property type="molecule type" value="Genomic_DNA"/>
</dbReference>
<keyword evidence="2" id="KW-0732">Signal</keyword>
<keyword evidence="3" id="KW-0378">Hydrolase</keyword>
<dbReference type="Gene3D" id="3.40.50.1820">
    <property type="entry name" value="alpha/beta hydrolase"/>
    <property type="match status" value="1"/>
</dbReference>
<evidence type="ECO:0000256" key="1">
    <source>
        <dbReference type="ARBA" id="ARBA00022487"/>
    </source>
</evidence>
<keyword evidence="1" id="KW-0719">Serine esterase</keyword>
<name>A0A1M6N3T4_9BACT</name>
<sequence length="427" mass="48635">MKKIVVLIAFILITQISFGQLRVEFEPNYDESKVPEFEVPDPLRMFNGRKIRNQRRWEKKGRPELLEFFTRNVYGRVPGELGISTWEVVEQSDNALGGKAKRKQVDLVFKKNGRSLHFNILIYLPKNVDNAPVFLGYNFYGNHTITNDVNVIISDAWARNNPSFGIINNQLTEQSRGVRVNRWAVNEIIDAGFGLATIYYGEVDPDKDDFRDGIHPFFYVDAQQRPAADEWGSVAGWAWGLSRAMDYFEEDAEVNENKVVVFGHSRLGKTSLWAGVTDERFAAVISNNSGCGGAALSKRQFGETVARINNSFPHWFCKNFRNYNKNEDALPADQHELLALIAPRPVYVASAEEDQWADPRGEFLSAFYATPVYDLYGEKGIPSKEMPAVNQPIQNTVAYHIRTGGHDVTGFDWEQYIKWATEQLMNE</sequence>
<accession>A0A1M6N3T4</accession>
<evidence type="ECO:0000256" key="3">
    <source>
        <dbReference type="ARBA" id="ARBA00022801"/>
    </source>
</evidence>
<gene>
    <name evidence="5" type="ORF">SAMN05444280_1396</name>
</gene>
<dbReference type="Pfam" id="PF22244">
    <property type="entry name" value="GCE_fung"/>
    <property type="match status" value="1"/>
</dbReference>